<evidence type="ECO:0000256" key="2">
    <source>
        <dbReference type="ARBA" id="ARBA00022540"/>
    </source>
</evidence>
<keyword evidence="8" id="KW-1185">Reference proteome</keyword>
<feature type="compositionally biased region" description="Low complexity" evidence="4">
    <location>
        <begin position="228"/>
        <end position="268"/>
    </location>
</feature>
<organism evidence="6">
    <name type="scientific">Chloropicon roscoffensis</name>
    <dbReference type="NCBI Taxonomy" id="1461544"/>
    <lineage>
        <taxon>Eukaryota</taxon>
        <taxon>Viridiplantae</taxon>
        <taxon>Chlorophyta</taxon>
        <taxon>Chloropicophyceae</taxon>
        <taxon>Chloropicales</taxon>
        <taxon>Chloropicaceae</taxon>
        <taxon>Chloropicon</taxon>
    </lineage>
</organism>
<dbReference type="Pfam" id="PF02847">
    <property type="entry name" value="MA3"/>
    <property type="match status" value="1"/>
</dbReference>
<reference evidence="7 8" key="2">
    <citation type="submission" date="2024-03" db="EMBL/GenBank/DDBJ databases">
        <title>Complete genome sequence of the green alga Chloropicon roscoffensis RCC1871.</title>
        <authorList>
            <person name="Lemieux C."/>
            <person name="Pombert J.-F."/>
            <person name="Otis C."/>
            <person name="Turmel M."/>
        </authorList>
    </citation>
    <scope>NUCLEOTIDE SEQUENCE [LARGE SCALE GENOMIC DNA]</scope>
    <source>
        <strain evidence="7 8">RCC1871</strain>
    </source>
</reference>
<dbReference type="InterPro" id="IPR003891">
    <property type="entry name" value="Initiation_fac_eIF4g_MI"/>
</dbReference>
<dbReference type="Gene3D" id="1.25.40.180">
    <property type="match status" value="2"/>
</dbReference>
<dbReference type="PANTHER" id="PTHR23253">
    <property type="entry name" value="EUKARYOTIC TRANSLATION INITIATION FACTOR 4 GAMMA"/>
    <property type="match status" value="1"/>
</dbReference>
<reference evidence="6" key="1">
    <citation type="submission" date="2021-01" db="EMBL/GenBank/DDBJ databases">
        <authorList>
            <person name="Corre E."/>
            <person name="Pelletier E."/>
            <person name="Niang G."/>
            <person name="Scheremetjew M."/>
            <person name="Finn R."/>
            <person name="Kale V."/>
            <person name="Holt S."/>
            <person name="Cochrane G."/>
            <person name="Meng A."/>
            <person name="Brown T."/>
            <person name="Cohen L."/>
        </authorList>
    </citation>
    <scope>NUCLEOTIDE SEQUENCE</scope>
    <source>
        <strain evidence="6">RCC1871</strain>
    </source>
</reference>
<dbReference type="AlphaFoldDB" id="A0A7S3CAM3"/>
<dbReference type="Pfam" id="PF02854">
    <property type="entry name" value="MIF4G"/>
    <property type="match status" value="1"/>
</dbReference>
<dbReference type="GO" id="GO:0016281">
    <property type="term" value="C:eukaryotic translation initiation factor 4F complex"/>
    <property type="evidence" value="ECO:0007669"/>
    <property type="project" value="TreeGrafter"/>
</dbReference>
<keyword evidence="3" id="KW-0648">Protein biosynthesis</keyword>
<dbReference type="PROSITE" id="PS51366">
    <property type="entry name" value="MI"/>
    <property type="match status" value="1"/>
</dbReference>
<feature type="region of interest" description="Disordered" evidence="4">
    <location>
        <begin position="604"/>
        <end position="641"/>
    </location>
</feature>
<feature type="region of interest" description="Disordered" evidence="4">
    <location>
        <begin position="186"/>
        <end position="277"/>
    </location>
</feature>
<feature type="compositionally biased region" description="Low complexity" evidence="4">
    <location>
        <begin position="22"/>
        <end position="50"/>
    </location>
</feature>
<evidence type="ECO:0000256" key="4">
    <source>
        <dbReference type="SAM" id="MobiDB-lite"/>
    </source>
</evidence>
<sequence length="828" mass="87270">MLDKASLMSLRPGGMDLGGLTLGPNLGNKANNNQNNNNNKAGNKDGNSNKVSSPFAGLALGAKGNVKGGSGNKGGKGKKGKQIDFDLADGGLTSGALGAFAGAGSRGKRGGGGRYEGGGSLAPVAVEDQEGRVIGGKVFGEARVGPIVKFGRAELLQYAEHFTALPSDLEGTSFEVVLQPGDTESREAQIAAMHSKRDEDAGGSAGVADQWRQPAPTSAKPGAGGSSQGAQGSWSQGKQGQGAKAADSAGRQGARPAASAAASHGRVAPGAGTKDSSKIVKASDVGLKAWAPARAASDSERILRQVRGLLNKLTPENFEKLFTKLVESITTAEVLAGSITMLFEKAVAEPIFCSLNAELCLRLSKELPEFPPSGGDTKPMTFRRVLLNTCQEEFEGSLQGLSNEDAEDKDDENSKAKRRMLGNVKLIGNLFIRGVINQKIVLVCVQQLLGGELGVHENCIECACEILSLCAKLLGETPKAVPLVEQYFSKLAELAASPDLSSRVRFIIKDVQELRRANYVPRKEAVTAKTISEIHAEAQAELGIAVMPDSLAKSFAPLSGMVTKEDLVQELLPALRGGDEGWDISGKQQESNYLDGKKTTFSALIGEAPPVPTRQKKTEEKEEDASTSKAPSTPEELEKRTKSTLVEYMGSADIAEAMLCIKEFNCDEGQAAKVVELVIAQLLDNVKENEKNLLLELLVALRTREAVSADALLNGLKAHTANLEDLAIDVPLAPQLIGESIGVCVTGGAADLSLLKTILDGCEGCEVKRKFVLVVLLKMRQKGKDVKAELVEHGLDLAVALKADELDPPDLPTVEDFLAKKGLSSLLA</sequence>
<dbReference type="EMBL" id="CP151501">
    <property type="protein sequence ID" value="WZN59436.1"/>
    <property type="molecule type" value="Genomic_DNA"/>
</dbReference>
<feature type="compositionally biased region" description="Basic and acidic residues" evidence="4">
    <location>
        <begin position="616"/>
        <end position="626"/>
    </location>
</feature>
<evidence type="ECO:0000313" key="6">
    <source>
        <dbReference type="EMBL" id="CAE0188858.1"/>
    </source>
</evidence>
<evidence type="ECO:0000313" key="8">
    <source>
        <dbReference type="Proteomes" id="UP001472866"/>
    </source>
</evidence>
<evidence type="ECO:0000256" key="3">
    <source>
        <dbReference type="ARBA" id="ARBA00022917"/>
    </source>
</evidence>
<dbReference type="SMART" id="SM00544">
    <property type="entry name" value="MA3"/>
    <property type="match status" value="1"/>
</dbReference>
<keyword evidence="2 7" id="KW-0396">Initiation factor</keyword>
<dbReference type="SUPFAM" id="SSF48371">
    <property type="entry name" value="ARM repeat"/>
    <property type="match status" value="2"/>
</dbReference>
<dbReference type="Proteomes" id="UP001472866">
    <property type="component" value="Chromosome 01"/>
</dbReference>
<accession>A0A7S3CAM3</accession>
<comment type="similarity">
    <text evidence="1">Belongs to the eukaryotic initiation factor 4G family.</text>
</comment>
<protein>
    <submittedName>
        <fullName evidence="7">Translation initiation factor eIF-4F</fullName>
    </submittedName>
</protein>
<name>A0A7S3CAM3_9CHLO</name>
<dbReference type="GO" id="GO:0003743">
    <property type="term" value="F:translation initiation factor activity"/>
    <property type="evidence" value="ECO:0007669"/>
    <property type="project" value="UniProtKB-KW"/>
</dbReference>
<dbReference type="GO" id="GO:0003729">
    <property type="term" value="F:mRNA binding"/>
    <property type="evidence" value="ECO:0007669"/>
    <property type="project" value="TreeGrafter"/>
</dbReference>
<dbReference type="SMART" id="SM00543">
    <property type="entry name" value="MIF4G"/>
    <property type="match status" value="1"/>
</dbReference>
<evidence type="ECO:0000259" key="5">
    <source>
        <dbReference type="PROSITE" id="PS51366"/>
    </source>
</evidence>
<dbReference type="PANTHER" id="PTHR23253:SF9">
    <property type="entry name" value="EUKARYOTIC TRANSLATION INITIATION FACTOR 4 GAMMA 2"/>
    <property type="match status" value="1"/>
</dbReference>
<proteinExistence type="inferred from homology"/>
<evidence type="ECO:0000256" key="1">
    <source>
        <dbReference type="ARBA" id="ARBA00005775"/>
    </source>
</evidence>
<gene>
    <name evidence="6" type="ORF">CROS1456_LOCUS1929</name>
    <name evidence="7" type="ORF">HKI87_01g09620</name>
</gene>
<evidence type="ECO:0000313" key="7">
    <source>
        <dbReference type="EMBL" id="WZN59436.1"/>
    </source>
</evidence>
<feature type="domain" description="MI" evidence="5">
    <location>
        <begin position="636"/>
        <end position="760"/>
    </location>
</feature>
<dbReference type="InterPro" id="IPR016024">
    <property type="entry name" value="ARM-type_fold"/>
</dbReference>
<feature type="region of interest" description="Disordered" evidence="4">
    <location>
        <begin position="21"/>
        <end position="54"/>
    </location>
</feature>
<dbReference type="InterPro" id="IPR003890">
    <property type="entry name" value="MIF4G-like_typ-3"/>
</dbReference>
<dbReference type="EMBL" id="HBHZ01002486">
    <property type="protein sequence ID" value="CAE0188858.1"/>
    <property type="molecule type" value="Transcribed_RNA"/>
</dbReference>